<keyword evidence="1" id="KW-0732">Signal</keyword>
<dbReference type="AlphaFoldDB" id="A0A1B7N0W1"/>
<dbReference type="PROSITE" id="PS51257">
    <property type="entry name" value="PROKAR_LIPOPROTEIN"/>
    <property type="match status" value="1"/>
</dbReference>
<feature type="signal peptide" evidence="1">
    <location>
        <begin position="1"/>
        <end position="20"/>
    </location>
</feature>
<gene>
    <name evidence="2" type="ORF">K503DRAFT_800381</name>
</gene>
<protein>
    <submittedName>
        <fullName evidence="2">Uncharacterized protein</fullName>
    </submittedName>
</protein>
<accession>A0A1B7N0W1</accession>
<dbReference type="EMBL" id="KV448291">
    <property type="protein sequence ID" value="OAX38499.1"/>
    <property type="molecule type" value="Genomic_DNA"/>
</dbReference>
<evidence type="ECO:0000256" key="1">
    <source>
        <dbReference type="SAM" id="SignalP"/>
    </source>
</evidence>
<evidence type="ECO:0000313" key="2">
    <source>
        <dbReference type="EMBL" id="OAX38499.1"/>
    </source>
</evidence>
<sequence>MFAKFTSICLIACFAASACASPVPIAAPEAIALGNTELFAREALPIADAFVEREATPETEDVEARICRYGCL</sequence>
<name>A0A1B7N0W1_9AGAM</name>
<proteinExistence type="predicted"/>
<organism evidence="2 3">
    <name type="scientific">Rhizopogon vinicolor AM-OR11-026</name>
    <dbReference type="NCBI Taxonomy" id="1314800"/>
    <lineage>
        <taxon>Eukaryota</taxon>
        <taxon>Fungi</taxon>
        <taxon>Dikarya</taxon>
        <taxon>Basidiomycota</taxon>
        <taxon>Agaricomycotina</taxon>
        <taxon>Agaricomycetes</taxon>
        <taxon>Agaricomycetidae</taxon>
        <taxon>Boletales</taxon>
        <taxon>Suillineae</taxon>
        <taxon>Rhizopogonaceae</taxon>
        <taxon>Rhizopogon</taxon>
    </lineage>
</organism>
<dbReference type="InParanoid" id="A0A1B7N0W1"/>
<feature type="chain" id="PRO_5008597715" evidence="1">
    <location>
        <begin position="21"/>
        <end position="72"/>
    </location>
</feature>
<keyword evidence="3" id="KW-1185">Reference proteome</keyword>
<evidence type="ECO:0000313" key="3">
    <source>
        <dbReference type="Proteomes" id="UP000092154"/>
    </source>
</evidence>
<dbReference type="OrthoDB" id="2691522at2759"/>
<dbReference type="Proteomes" id="UP000092154">
    <property type="component" value="Unassembled WGS sequence"/>
</dbReference>
<reference evidence="2 3" key="1">
    <citation type="submission" date="2016-06" db="EMBL/GenBank/DDBJ databases">
        <title>Comparative genomics of the ectomycorrhizal sister species Rhizopogon vinicolor and Rhizopogon vesiculosus (Basidiomycota: Boletales) reveals a divergence of the mating type B locus.</title>
        <authorList>
            <consortium name="DOE Joint Genome Institute"/>
            <person name="Mujic A.B."/>
            <person name="Kuo A."/>
            <person name="Tritt A."/>
            <person name="Lipzen A."/>
            <person name="Chen C."/>
            <person name="Johnson J."/>
            <person name="Sharma A."/>
            <person name="Barry K."/>
            <person name="Grigoriev I.V."/>
            <person name="Spatafora J.W."/>
        </authorList>
    </citation>
    <scope>NUCLEOTIDE SEQUENCE [LARGE SCALE GENOMIC DNA]</scope>
    <source>
        <strain evidence="2 3">AM-OR11-026</strain>
    </source>
</reference>